<dbReference type="InterPro" id="IPR039682">
    <property type="entry name" value="Sec8/EXOC4"/>
</dbReference>
<dbReference type="InterPro" id="IPR048630">
    <property type="entry name" value="Sec8_M"/>
</dbReference>
<reference evidence="9" key="3">
    <citation type="submission" date="2025-09" db="UniProtKB">
        <authorList>
            <consortium name="Ensembl"/>
        </authorList>
    </citation>
    <scope>IDENTIFICATION</scope>
</reference>
<accession>A0A669E7Z7</accession>
<evidence type="ECO:0000256" key="4">
    <source>
        <dbReference type="ARBA" id="ARBA00022927"/>
    </source>
</evidence>
<dbReference type="PANTHER" id="PTHR14146">
    <property type="entry name" value="EXOCYST COMPLEX COMPONENT 4"/>
    <property type="match status" value="1"/>
</dbReference>
<dbReference type="GO" id="GO:0006893">
    <property type="term" value="P:Golgi to plasma membrane transport"/>
    <property type="evidence" value="ECO:0007669"/>
    <property type="project" value="TreeGrafter"/>
</dbReference>
<dbReference type="GO" id="GO:0032584">
    <property type="term" value="C:growth cone membrane"/>
    <property type="evidence" value="ECO:0007669"/>
    <property type="project" value="TreeGrafter"/>
</dbReference>
<feature type="domain" description="Exocyst complex component Sec8 middle helical bundle" evidence="8">
    <location>
        <begin position="271"/>
        <end position="502"/>
    </location>
</feature>
<feature type="region of interest" description="Disordered" evidence="6">
    <location>
        <begin position="243"/>
        <end position="273"/>
    </location>
</feature>
<evidence type="ECO:0000256" key="5">
    <source>
        <dbReference type="RuleBase" id="RU367079"/>
    </source>
</evidence>
<keyword evidence="4 5" id="KW-0653">Protein transport</keyword>
<keyword evidence="3 5" id="KW-0268">Exocytosis</keyword>
<dbReference type="Proteomes" id="UP000005207">
    <property type="component" value="Linkage group LG17"/>
</dbReference>
<evidence type="ECO:0000259" key="7">
    <source>
        <dbReference type="Pfam" id="PF04048"/>
    </source>
</evidence>
<proteinExistence type="inferred from homology"/>
<evidence type="ECO:0000256" key="6">
    <source>
        <dbReference type="SAM" id="MobiDB-lite"/>
    </source>
</evidence>
<feature type="compositionally biased region" description="Polar residues" evidence="6">
    <location>
        <begin position="245"/>
        <end position="256"/>
    </location>
</feature>
<dbReference type="GO" id="GO:0000145">
    <property type="term" value="C:exocyst"/>
    <property type="evidence" value="ECO:0007669"/>
    <property type="project" value="UniProtKB-UniRule"/>
</dbReference>
<keyword evidence="2 5" id="KW-0813">Transport</keyword>
<evidence type="ECO:0000259" key="8">
    <source>
        <dbReference type="Pfam" id="PF20652"/>
    </source>
</evidence>
<reference evidence="10" key="1">
    <citation type="submission" date="2012-01" db="EMBL/GenBank/DDBJ databases">
        <title>The Genome Sequence of Oreochromis niloticus (Nile Tilapia).</title>
        <authorList>
            <consortium name="Broad Institute Genome Assembly Team"/>
            <consortium name="Broad Institute Sequencing Platform"/>
            <person name="Di Palma F."/>
            <person name="Johnson J."/>
            <person name="Lander E.S."/>
            <person name="Lindblad-Toh K."/>
        </authorList>
    </citation>
    <scope>NUCLEOTIDE SEQUENCE [LARGE SCALE GENOMIC DNA]</scope>
</reference>
<evidence type="ECO:0000313" key="9">
    <source>
        <dbReference type="Ensembl" id="ENSONIP00000067072.1"/>
    </source>
</evidence>
<evidence type="ECO:0000256" key="3">
    <source>
        <dbReference type="ARBA" id="ARBA00022483"/>
    </source>
</evidence>
<dbReference type="GO" id="GO:0090522">
    <property type="term" value="P:vesicle tethering involved in exocytosis"/>
    <property type="evidence" value="ECO:0007669"/>
    <property type="project" value="UniProtKB-UniRule"/>
</dbReference>
<dbReference type="GO" id="GO:0045202">
    <property type="term" value="C:synapse"/>
    <property type="evidence" value="ECO:0007669"/>
    <property type="project" value="TreeGrafter"/>
</dbReference>
<name>A0A669E7Z7_ORENI</name>
<organism evidence="9 10">
    <name type="scientific">Oreochromis niloticus</name>
    <name type="common">Nile tilapia</name>
    <name type="synonym">Tilapia nilotica</name>
    <dbReference type="NCBI Taxonomy" id="8128"/>
    <lineage>
        <taxon>Eukaryota</taxon>
        <taxon>Metazoa</taxon>
        <taxon>Chordata</taxon>
        <taxon>Craniata</taxon>
        <taxon>Vertebrata</taxon>
        <taxon>Euteleostomi</taxon>
        <taxon>Actinopterygii</taxon>
        <taxon>Neopterygii</taxon>
        <taxon>Teleostei</taxon>
        <taxon>Neoteleostei</taxon>
        <taxon>Acanthomorphata</taxon>
        <taxon>Ovalentaria</taxon>
        <taxon>Cichlomorphae</taxon>
        <taxon>Cichliformes</taxon>
        <taxon>Cichlidae</taxon>
        <taxon>African cichlids</taxon>
        <taxon>Pseudocrenilabrinae</taxon>
        <taxon>Oreochromini</taxon>
        <taxon>Oreochromis</taxon>
    </lineage>
</organism>
<sequence>MAADTGRYRSAVSKNKDPSGLLISVIKTLSSSDDVQDRETEKSRLEEAFETCDQDLDELIVQHYAELTTAIRTYQSITERITSSRNKIKQVKENLLSCKMLLHCKRDELRKLWIEGIEHKHVLQLLDEIESIKQVPQRLETYMASKHYLHATDMLVTAVQSLEGPLLQVEGLGDLRLELHTKKLNIHLVLIDELHRHLYIKSTSRLGHKNRDKNAARLPGSMAKDASPIPVLDVGSLSTPRKLLDSSQFSTPGSSSDIRDLNQSDLTEGDPEENSAEFMGILIRALAKLKKLPETIKAIMERLEPELKQIVKRSTTQIADHAYQRGENLAQESQPRLLLELLELLFDKFKAVAQAHSVVLTHLKHIGVQAQEEGIKLYEQADVSAKIQTVLQVLLMEYLDVKNSRSATEPSAQLSYASTGSEFAAFFAKKKPQRPKQSLFKFESSSHAISMSAYLREQRRELYSKSGELQGGADDNLIEGGEMKFVCKPGARNITVIFQPLLRFIKEIESNMGPGQAKQCQLQAFLTYYINDLFLNQVRTEINKEIEAVSKTADPLKILANADTMKVLGVQRPLLQSTVVVEKAIQDLMSLMQDLSAYSNQFLEMVCDKLKEYKEICNTAYRGIVQCEEKLTISASWAKDEDISRLLQSLPNWANMAQPRQTRQKREDEEDFTRAAFAKESEVLTGNLGDKLIPQNEILRDVSDLKALANLHESMEWLACRLKTFFVTLPHASSNPSPDSQVVGESERSREQILQTLNDLSRGFQDIANRCLLVLHLEVRVHCFHYLIPLTKQGNYAIVANVESMDYDPLVVKLNKDISAIEEAMGAALQQHKFQYIFEGLGHLISCILINGAQYFKRISESGIKKMCRNIFVLQQNLTNITMSREADLDFARQYYEMLYNTADELLNLVVDQGVRYTELEYINALSLLHRSQTGVGDLSTQNIRLQRLKEIICEQAAIKQATKDKKITTV</sequence>
<dbReference type="Pfam" id="PF20652">
    <property type="entry name" value="Sec8_C"/>
    <property type="match status" value="1"/>
</dbReference>
<dbReference type="GeneTree" id="ENSGT00390000001439"/>
<protein>
    <recommendedName>
        <fullName evidence="5">Exocyst complex component Sec8</fullName>
    </recommendedName>
</protein>
<dbReference type="Ensembl" id="ENSONIT00000033912.1">
    <property type="protein sequence ID" value="ENSONIP00000067072.1"/>
    <property type="gene ID" value="ENSONIG00000011612.2"/>
</dbReference>
<dbReference type="GO" id="GO:0015031">
    <property type="term" value="P:protein transport"/>
    <property type="evidence" value="ECO:0007669"/>
    <property type="project" value="UniProtKB-KW"/>
</dbReference>
<dbReference type="GO" id="GO:0007268">
    <property type="term" value="P:chemical synaptic transmission"/>
    <property type="evidence" value="ECO:0007669"/>
    <property type="project" value="TreeGrafter"/>
</dbReference>
<dbReference type="AlphaFoldDB" id="A0A669E7Z7"/>
<dbReference type="GO" id="GO:0006612">
    <property type="term" value="P:protein targeting to membrane"/>
    <property type="evidence" value="ECO:0007669"/>
    <property type="project" value="UniProtKB-UniRule"/>
</dbReference>
<evidence type="ECO:0000256" key="1">
    <source>
        <dbReference type="ARBA" id="ARBA00010470"/>
    </source>
</evidence>
<dbReference type="GO" id="GO:0006904">
    <property type="term" value="P:vesicle docking involved in exocytosis"/>
    <property type="evidence" value="ECO:0007669"/>
    <property type="project" value="InterPro"/>
</dbReference>
<dbReference type="PANTHER" id="PTHR14146:SF0">
    <property type="entry name" value="EXOCYST COMPLEX COMPONENT 4"/>
    <property type="match status" value="1"/>
</dbReference>
<gene>
    <name evidence="9" type="primary">EXOC4</name>
    <name evidence="9" type="synonym">exoc4</name>
</gene>
<comment type="function">
    <text evidence="5">Component of the exocyst complex involved in the docking of exocytic vesicles with fusion sites on the plasma membrane.</text>
</comment>
<dbReference type="Pfam" id="PF04048">
    <property type="entry name" value="Sec8_N"/>
    <property type="match status" value="1"/>
</dbReference>
<evidence type="ECO:0000256" key="2">
    <source>
        <dbReference type="ARBA" id="ARBA00022448"/>
    </source>
</evidence>
<reference evidence="9" key="2">
    <citation type="submission" date="2025-08" db="UniProtKB">
        <authorList>
            <consortium name="Ensembl"/>
        </authorList>
    </citation>
    <scope>IDENTIFICATION</scope>
</reference>
<keyword evidence="10" id="KW-1185">Reference proteome</keyword>
<evidence type="ECO:0000313" key="10">
    <source>
        <dbReference type="Proteomes" id="UP000005207"/>
    </source>
</evidence>
<feature type="domain" description="Exocyst complex component Sec8 N-terminal" evidence="7">
    <location>
        <begin position="43"/>
        <end position="141"/>
    </location>
</feature>
<comment type="similarity">
    <text evidence="1 5">Belongs to the SEC8 family.</text>
</comment>
<dbReference type="InterPro" id="IPR007191">
    <property type="entry name" value="Sec8_exocyst_N"/>
</dbReference>